<reference evidence="3" key="1">
    <citation type="journal article" date="2015" name="Genome Announc.">
        <title>Genome sequence of the AIDS-associated pathogen Penicillium marneffei (ATCC18224) and its near taxonomic relative Talaromyces stipitatus (ATCC10500).</title>
        <authorList>
            <person name="Nierman W.C."/>
            <person name="Fedorova-Abrams N.D."/>
            <person name="Andrianopoulos A."/>
        </authorList>
    </citation>
    <scope>NUCLEOTIDE SEQUENCE [LARGE SCALE GENOMIC DNA]</scope>
    <source>
        <strain evidence="3">ATCC 10500 / CBS 375.48 / QM 6759 / NRRL 1006</strain>
    </source>
</reference>
<organism evidence="2 3">
    <name type="scientific">Talaromyces stipitatus (strain ATCC 10500 / CBS 375.48 / QM 6759 / NRRL 1006)</name>
    <name type="common">Penicillium stipitatum</name>
    <dbReference type="NCBI Taxonomy" id="441959"/>
    <lineage>
        <taxon>Eukaryota</taxon>
        <taxon>Fungi</taxon>
        <taxon>Dikarya</taxon>
        <taxon>Ascomycota</taxon>
        <taxon>Pezizomycotina</taxon>
        <taxon>Eurotiomycetes</taxon>
        <taxon>Eurotiomycetidae</taxon>
        <taxon>Eurotiales</taxon>
        <taxon>Trichocomaceae</taxon>
        <taxon>Talaromyces</taxon>
        <taxon>Talaromyces sect. Talaromyces</taxon>
    </lineage>
</organism>
<dbReference type="PhylomeDB" id="B8LZN2"/>
<accession>B8LZN2</accession>
<name>B8LZN2_TALSN</name>
<comment type="similarity">
    <text evidence="1">Belongs to the asaB hydroxylase/desaturase family.</text>
</comment>
<dbReference type="AlphaFoldDB" id="B8LZN2"/>
<keyword evidence="3" id="KW-1185">Reference proteome</keyword>
<dbReference type="EMBL" id="EQ962653">
    <property type="protein sequence ID" value="EED22455.1"/>
    <property type="molecule type" value="Genomic_DNA"/>
</dbReference>
<dbReference type="VEuPathDB" id="FungiDB:TSTA_097040"/>
<dbReference type="Proteomes" id="UP000001745">
    <property type="component" value="Unassembled WGS sequence"/>
</dbReference>
<evidence type="ECO:0000313" key="3">
    <source>
        <dbReference type="Proteomes" id="UP000001745"/>
    </source>
</evidence>
<protein>
    <submittedName>
        <fullName evidence="2">Uncharacterized protein</fullName>
    </submittedName>
</protein>
<dbReference type="PANTHER" id="PTHR34598:SF3">
    <property type="entry name" value="OXIDOREDUCTASE AN1597"/>
    <property type="match status" value="1"/>
</dbReference>
<dbReference type="InterPro" id="IPR044053">
    <property type="entry name" value="AsaB-like"/>
</dbReference>
<proteinExistence type="inferred from homology"/>
<dbReference type="NCBIfam" id="NF041278">
    <property type="entry name" value="CmcJ_NvfI_EfuI"/>
    <property type="match status" value="1"/>
</dbReference>
<evidence type="ECO:0000313" key="2">
    <source>
        <dbReference type="EMBL" id="EED22455.1"/>
    </source>
</evidence>
<dbReference type="InParanoid" id="B8LZN2"/>
<dbReference type="GO" id="GO:0016491">
    <property type="term" value="F:oxidoreductase activity"/>
    <property type="evidence" value="ECO:0007669"/>
    <property type="project" value="InterPro"/>
</dbReference>
<dbReference type="eggNOG" id="ENOG502SM07">
    <property type="taxonomic scope" value="Eukaryota"/>
</dbReference>
<gene>
    <name evidence="2" type="ORF">TSTA_097040</name>
</gene>
<dbReference type="OrthoDB" id="412788at2759"/>
<sequence>MATDILYRTTTGALNVWGGTKDGKDGYIHTLAVDYKNRSSNLIPPYEIKIKAHDIRQSQPRPTFKETGFELTSHITTMTPKDFLAHETPEGKDRLNNVYFEECRRLVMEITGCATAVYTSYRVRDDFDTSVRAVPKMDQKTKVKADGPRPLAHVDRDYTTALHALKLAVGEERAEGLVNSSKRWAQVNVWRPFGNVCQRWPLAFLMHGDIPDWDYDKYCGRIYNFNDPRVESRGEKSYDTLLKEDPRYVYYYASNQMPDEAWVFSAFDSNPSMCIPHSAFWDDNTPLDAPPRATIEVRFMAFWPKEEAEQYGQ</sequence>
<evidence type="ECO:0000256" key="1">
    <source>
        <dbReference type="ARBA" id="ARBA00023604"/>
    </source>
</evidence>
<dbReference type="PANTHER" id="PTHR34598">
    <property type="entry name" value="BLL6449 PROTEIN"/>
    <property type="match status" value="1"/>
</dbReference>
<dbReference type="GeneID" id="8109485"/>
<dbReference type="RefSeq" id="XP_002479418.1">
    <property type="nucleotide sequence ID" value="XM_002479373.1"/>
</dbReference>
<dbReference type="OMA" id="RTSIECR"/>
<dbReference type="HOGENOM" id="CLU_042688_1_0_1"/>